<dbReference type="RefSeq" id="WP_092981972.1">
    <property type="nucleotide sequence ID" value="NZ_FOYQ01000001.1"/>
</dbReference>
<dbReference type="AlphaFoldDB" id="A0A1I6GD94"/>
<evidence type="ECO:0008006" key="5">
    <source>
        <dbReference type="Google" id="ProtNLM"/>
    </source>
</evidence>
<name>A0A1I6GD94_9FLAO</name>
<sequence length="151" mass="16626">MKYLFKIAVLLVLGLSSTVAVAQRSSGKKGKRKSNAKPTLVVESAAQKGIEEANRLARQHGIENPGKIKKLQKASIKYFEARELLESSYGEEQVKSGAARGRNATLKGALNRGQGNAYGRKKQKRSPLYRNRLKALETAYGEELREVLPEG</sequence>
<gene>
    <name evidence="3" type="ORF">SAMN04490243_1606</name>
</gene>
<feature type="chain" id="PRO_5011642195" description="DUF4398 domain-containing protein" evidence="2">
    <location>
        <begin position="23"/>
        <end position="151"/>
    </location>
</feature>
<organism evidence="3 4">
    <name type="scientific">Robiginitalea myxolifaciens</name>
    <dbReference type="NCBI Taxonomy" id="400055"/>
    <lineage>
        <taxon>Bacteria</taxon>
        <taxon>Pseudomonadati</taxon>
        <taxon>Bacteroidota</taxon>
        <taxon>Flavobacteriia</taxon>
        <taxon>Flavobacteriales</taxon>
        <taxon>Flavobacteriaceae</taxon>
        <taxon>Robiginitalea</taxon>
    </lineage>
</organism>
<keyword evidence="2" id="KW-0732">Signal</keyword>
<keyword evidence="4" id="KW-1185">Reference proteome</keyword>
<proteinExistence type="predicted"/>
<protein>
    <recommendedName>
        <fullName evidence="5">DUF4398 domain-containing protein</fullName>
    </recommendedName>
</protein>
<dbReference type="Proteomes" id="UP000199534">
    <property type="component" value="Unassembled WGS sequence"/>
</dbReference>
<feature type="signal peptide" evidence="2">
    <location>
        <begin position="1"/>
        <end position="22"/>
    </location>
</feature>
<feature type="region of interest" description="Disordered" evidence="1">
    <location>
        <begin position="95"/>
        <end position="126"/>
    </location>
</feature>
<accession>A0A1I6GD94</accession>
<evidence type="ECO:0000313" key="4">
    <source>
        <dbReference type="Proteomes" id="UP000199534"/>
    </source>
</evidence>
<dbReference type="EMBL" id="FOYQ01000001">
    <property type="protein sequence ID" value="SFR40101.1"/>
    <property type="molecule type" value="Genomic_DNA"/>
</dbReference>
<reference evidence="3 4" key="1">
    <citation type="submission" date="2016-10" db="EMBL/GenBank/DDBJ databases">
        <authorList>
            <person name="de Groot N.N."/>
        </authorList>
    </citation>
    <scope>NUCLEOTIDE SEQUENCE [LARGE SCALE GENOMIC DNA]</scope>
    <source>
        <strain evidence="3 4">DSM 21019</strain>
    </source>
</reference>
<evidence type="ECO:0000256" key="2">
    <source>
        <dbReference type="SAM" id="SignalP"/>
    </source>
</evidence>
<evidence type="ECO:0000256" key="1">
    <source>
        <dbReference type="SAM" id="MobiDB-lite"/>
    </source>
</evidence>
<evidence type="ECO:0000313" key="3">
    <source>
        <dbReference type="EMBL" id="SFR40101.1"/>
    </source>
</evidence>